<evidence type="ECO:0000256" key="2">
    <source>
        <dbReference type="ARBA" id="ARBA00008643"/>
    </source>
</evidence>
<evidence type="ECO:0000256" key="7">
    <source>
        <dbReference type="ARBA" id="ARBA00022838"/>
    </source>
</evidence>
<dbReference type="EMBL" id="WBMW01002618">
    <property type="protein sequence ID" value="NXC43413.1"/>
    <property type="molecule type" value="Genomic_DNA"/>
</dbReference>
<dbReference type="PANTHER" id="PTHR14527">
    <property type="entry name" value="PROTEIN MIS12 HOMOLOG"/>
    <property type="match status" value="1"/>
</dbReference>
<dbReference type="InterPro" id="IPR008685">
    <property type="entry name" value="Centromere_Mis12"/>
</dbReference>
<dbReference type="GO" id="GO:0000444">
    <property type="term" value="C:MIS12/MIND type complex"/>
    <property type="evidence" value="ECO:0007669"/>
    <property type="project" value="TreeGrafter"/>
</dbReference>
<gene>
    <name evidence="11" type="primary">Mis12</name>
    <name evidence="11" type="ORF">PENPIL_R07735</name>
</gene>
<dbReference type="OrthoDB" id="1884855at2759"/>
<keyword evidence="12" id="KW-1185">Reference proteome</keyword>
<dbReference type="GO" id="GO:0051301">
    <property type="term" value="P:cell division"/>
    <property type="evidence" value="ECO:0007669"/>
    <property type="project" value="UniProtKB-KW"/>
</dbReference>
<evidence type="ECO:0000256" key="9">
    <source>
        <dbReference type="ARBA" id="ARBA00023306"/>
    </source>
</evidence>
<feature type="non-terminal residue" evidence="11">
    <location>
        <position position="1"/>
    </location>
</feature>
<keyword evidence="8" id="KW-0175">Coiled coil</keyword>
<evidence type="ECO:0000256" key="5">
    <source>
        <dbReference type="ARBA" id="ARBA00022618"/>
    </source>
</evidence>
<protein>
    <recommendedName>
        <fullName evidence="3">Protein MIS12 homolog</fullName>
    </recommendedName>
</protein>
<dbReference type="GO" id="GO:0000070">
    <property type="term" value="P:mitotic sister chromatid segregation"/>
    <property type="evidence" value="ECO:0007669"/>
    <property type="project" value="TreeGrafter"/>
</dbReference>
<dbReference type="Proteomes" id="UP000613066">
    <property type="component" value="Unassembled WGS sequence"/>
</dbReference>
<comment type="subcellular location">
    <subcellularLocation>
        <location evidence="1">Chromosome</location>
        <location evidence="1">Centromere</location>
        <location evidence="1">Kinetochore</location>
    </subcellularLocation>
</comment>
<reference evidence="11" key="1">
    <citation type="submission" date="2019-09" db="EMBL/GenBank/DDBJ databases">
        <title>Bird 10,000 Genomes (B10K) Project - Family phase.</title>
        <authorList>
            <person name="Zhang G."/>
        </authorList>
    </citation>
    <scope>NUCLEOTIDE SEQUENCE</scope>
    <source>
        <strain evidence="11">B10K-DU-001-08</strain>
        <tissue evidence="11">Muscle</tissue>
    </source>
</reference>
<evidence type="ECO:0000313" key="11">
    <source>
        <dbReference type="EMBL" id="NXC43413.1"/>
    </source>
</evidence>
<keyword evidence="10" id="KW-0137">Centromere</keyword>
<name>A0A851NKU6_9GALL</name>
<dbReference type="PANTHER" id="PTHR14527:SF2">
    <property type="entry name" value="PROTEIN MIS12 HOMOLOG"/>
    <property type="match status" value="1"/>
</dbReference>
<evidence type="ECO:0000256" key="4">
    <source>
        <dbReference type="ARBA" id="ARBA00022454"/>
    </source>
</evidence>
<dbReference type="GO" id="GO:0005634">
    <property type="term" value="C:nucleus"/>
    <property type="evidence" value="ECO:0007669"/>
    <property type="project" value="InterPro"/>
</dbReference>
<accession>A0A851NKU6</accession>
<proteinExistence type="inferred from homology"/>
<evidence type="ECO:0000256" key="6">
    <source>
        <dbReference type="ARBA" id="ARBA00022776"/>
    </source>
</evidence>
<keyword evidence="9" id="KW-0131">Cell cycle</keyword>
<organism evidence="11 12">
    <name type="scientific">Penelope pileata</name>
    <dbReference type="NCBI Taxonomy" id="1118817"/>
    <lineage>
        <taxon>Eukaryota</taxon>
        <taxon>Metazoa</taxon>
        <taxon>Chordata</taxon>
        <taxon>Craniata</taxon>
        <taxon>Vertebrata</taxon>
        <taxon>Euteleostomi</taxon>
        <taxon>Archelosauria</taxon>
        <taxon>Archosauria</taxon>
        <taxon>Dinosauria</taxon>
        <taxon>Saurischia</taxon>
        <taxon>Theropoda</taxon>
        <taxon>Coelurosauria</taxon>
        <taxon>Aves</taxon>
        <taxon>Neognathae</taxon>
        <taxon>Galloanserae</taxon>
        <taxon>Galliformes</taxon>
        <taxon>Cracidae</taxon>
        <taxon>Penelope</taxon>
    </lineage>
</organism>
<evidence type="ECO:0000313" key="12">
    <source>
        <dbReference type="Proteomes" id="UP000613066"/>
    </source>
</evidence>
<comment type="similarity">
    <text evidence="2">Belongs to the mis12 family.</text>
</comment>
<evidence type="ECO:0000256" key="10">
    <source>
        <dbReference type="ARBA" id="ARBA00023328"/>
    </source>
</evidence>
<evidence type="ECO:0000256" key="1">
    <source>
        <dbReference type="ARBA" id="ARBA00004629"/>
    </source>
</evidence>
<dbReference type="AlphaFoldDB" id="A0A851NKU6"/>
<sequence length="207" mass="24191">MSVCPMAYETQFFGFTPQTCMLRIYLAFQDYLFEVMVVVESVILKKLNALPHCRVSPVEIRKSTERFLHFMKERFDQLFGKMEEVLLQLVLSIPRHVLLPEDRAQALYPCSREQFCALQEEISVLQRRCRAEAGAGQALRAELQEQGKVRAELESILRWFDGLENVCRERGAGSFQESFAFLRQNSRKLQEVLRDVEEKSNKMKRCD</sequence>
<dbReference type="GO" id="GO:0051382">
    <property type="term" value="P:kinetochore assembly"/>
    <property type="evidence" value="ECO:0007669"/>
    <property type="project" value="TreeGrafter"/>
</dbReference>
<dbReference type="Pfam" id="PF05859">
    <property type="entry name" value="Mis12"/>
    <property type="match status" value="1"/>
</dbReference>
<keyword evidence="6" id="KW-0498">Mitosis</keyword>
<comment type="caution">
    <text evidence="11">The sequence shown here is derived from an EMBL/GenBank/DDBJ whole genome shotgun (WGS) entry which is preliminary data.</text>
</comment>
<feature type="non-terminal residue" evidence="11">
    <location>
        <position position="207"/>
    </location>
</feature>
<keyword evidence="4" id="KW-0158">Chromosome</keyword>
<evidence type="ECO:0000256" key="8">
    <source>
        <dbReference type="ARBA" id="ARBA00023054"/>
    </source>
</evidence>
<keyword evidence="5" id="KW-0132">Cell division</keyword>
<evidence type="ECO:0000256" key="3">
    <source>
        <dbReference type="ARBA" id="ARBA00013793"/>
    </source>
</evidence>
<keyword evidence="7" id="KW-0995">Kinetochore</keyword>